<evidence type="ECO:0000259" key="5">
    <source>
        <dbReference type="PROSITE" id="PS50011"/>
    </source>
</evidence>
<dbReference type="PROSITE" id="PS00108">
    <property type="entry name" value="PROTEIN_KINASE_ST"/>
    <property type="match status" value="1"/>
</dbReference>
<feature type="compositionally biased region" description="Polar residues" evidence="4">
    <location>
        <begin position="116"/>
        <end position="128"/>
    </location>
</feature>
<dbReference type="FunFam" id="3.30.200.20:FF:000042">
    <property type="entry name" value="Aurora kinase A"/>
    <property type="match status" value="1"/>
</dbReference>
<dbReference type="STRING" id="35722.A0A0B7MQI8"/>
<protein>
    <recommendedName>
        <fullName evidence="5">Protein kinase domain-containing protein</fullName>
    </recommendedName>
</protein>
<dbReference type="Proteomes" id="UP000054107">
    <property type="component" value="Unassembled WGS sequence"/>
</dbReference>
<keyword evidence="2 3" id="KW-0067">ATP-binding</keyword>
<dbReference type="GO" id="GO:0005524">
    <property type="term" value="F:ATP binding"/>
    <property type="evidence" value="ECO:0007669"/>
    <property type="project" value="UniProtKB-UniRule"/>
</dbReference>
<evidence type="ECO:0000256" key="3">
    <source>
        <dbReference type="PROSITE-ProRule" id="PRU10141"/>
    </source>
</evidence>
<dbReference type="InterPro" id="IPR008271">
    <property type="entry name" value="Ser/Thr_kinase_AS"/>
</dbReference>
<reference evidence="6 7" key="1">
    <citation type="submission" date="2014-09" db="EMBL/GenBank/DDBJ databases">
        <authorList>
            <person name="Ellenberger Sabrina"/>
        </authorList>
    </citation>
    <scope>NUCLEOTIDE SEQUENCE [LARGE SCALE GENOMIC DNA]</scope>
    <source>
        <strain evidence="6 7">CBS 412.66</strain>
    </source>
</reference>
<feature type="compositionally biased region" description="Low complexity" evidence="4">
    <location>
        <begin position="137"/>
        <end position="152"/>
    </location>
</feature>
<gene>
    <name evidence="6" type="primary">PARPA_00622.1 scaffold 1011</name>
</gene>
<dbReference type="Pfam" id="PF00069">
    <property type="entry name" value="Pkinase"/>
    <property type="match status" value="1"/>
</dbReference>
<dbReference type="PROSITE" id="PS00107">
    <property type="entry name" value="PROTEIN_KINASE_ATP"/>
    <property type="match status" value="1"/>
</dbReference>
<evidence type="ECO:0000256" key="1">
    <source>
        <dbReference type="ARBA" id="ARBA00022741"/>
    </source>
</evidence>
<dbReference type="SUPFAM" id="SSF56112">
    <property type="entry name" value="Protein kinase-like (PK-like)"/>
    <property type="match status" value="1"/>
</dbReference>
<feature type="region of interest" description="Disordered" evidence="4">
    <location>
        <begin position="1"/>
        <end position="28"/>
    </location>
</feature>
<evidence type="ECO:0000313" key="6">
    <source>
        <dbReference type="EMBL" id="CEP07337.1"/>
    </source>
</evidence>
<proteinExistence type="predicted"/>
<name>A0A0B7MQI8_9FUNG</name>
<dbReference type="OrthoDB" id="289250at2759"/>
<evidence type="ECO:0000256" key="4">
    <source>
        <dbReference type="SAM" id="MobiDB-lite"/>
    </source>
</evidence>
<dbReference type="InterPro" id="IPR017441">
    <property type="entry name" value="Protein_kinase_ATP_BS"/>
</dbReference>
<evidence type="ECO:0000256" key="2">
    <source>
        <dbReference type="ARBA" id="ARBA00022840"/>
    </source>
</evidence>
<organism evidence="6 7">
    <name type="scientific">Parasitella parasitica</name>
    <dbReference type="NCBI Taxonomy" id="35722"/>
    <lineage>
        <taxon>Eukaryota</taxon>
        <taxon>Fungi</taxon>
        <taxon>Fungi incertae sedis</taxon>
        <taxon>Mucoromycota</taxon>
        <taxon>Mucoromycotina</taxon>
        <taxon>Mucoromycetes</taxon>
        <taxon>Mucorales</taxon>
        <taxon>Mucorineae</taxon>
        <taxon>Mucoraceae</taxon>
        <taxon>Parasitella</taxon>
    </lineage>
</organism>
<dbReference type="PANTHER" id="PTHR24347">
    <property type="entry name" value="SERINE/THREONINE-PROTEIN KINASE"/>
    <property type="match status" value="1"/>
</dbReference>
<dbReference type="EMBL" id="LN719213">
    <property type="protein sequence ID" value="CEP07337.1"/>
    <property type="molecule type" value="Genomic_DNA"/>
</dbReference>
<dbReference type="PROSITE" id="PS50011">
    <property type="entry name" value="PROTEIN_KINASE_DOM"/>
    <property type="match status" value="1"/>
</dbReference>
<dbReference type="SMART" id="SM00220">
    <property type="entry name" value="S_TKc"/>
    <property type="match status" value="1"/>
</dbReference>
<dbReference type="GO" id="GO:0004672">
    <property type="term" value="F:protein kinase activity"/>
    <property type="evidence" value="ECO:0007669"/>
    <property type="project" value="InterPro"/>
</dbReference>
<accession>A0A0B7MQI8</accession>
<dbReference type="FunFam" id="1.10.510.10:FF:000571">
    <property type="entry name" value="Maternal embryonic leucine zipper kinase"/>
    <property type="match status" value="1"/>
</dbReference>
<keyword evidence="7" id="KW-1185">Reference proteome</keyword>
<dbReference type="InterPro" id="IPR011009">
    <property type="entry name" value="Kinase-like_dom_sf"/>
</dbReference>
<feature type="region of interest" description="Disordered" evidence="4">
    <location>
        <begin position="116"/>
        <end position="152"/>
    </location>
</feature>
<feature type="binding site" evidence="3">
    <location>
        <position position="314"/>
    </location>
    <ligand>
        <name>ATP</name>
        <dbReference type="ChEBI" id="CHEBI:30616"/>
    </ligand>
</feature>
<sequence>MMSSTKVSLPPASTADSSKPAKSHKRQASIGLGIVTTHLTDVVAPRRESISKNDAFYDTATLFSNQIKPPPSLSTSTKPKTHHCYQHHQETATAAEARPTFADRIRNIVLANRKTAATTPLSSNSSNMDQRKKGGCSSRLGSSSSSTHYSNSANISFPEEKIVPLPSPAQPSLTRTNTFTRHPVVSPTLEAAAALPDADMITLANDEESHTPPPSSAIPIISLSPSFSPNKTNVIPPLQQVPMLGDMEDDPAYHGNIIREFKFPSPAPTPYDDADNLLGKHIWKFRIKELLGVGAFSKVFLAHNMEEGGLFAIKMINKERMYQDLRVKSSIEREVGVLKFLNHDRIVQLEATMETEQHLCIVLEYVQGGELFDFVQHIHNDIHKVGIQSNIDELLIKRLALELIDVVLWLHEHNIVHRDLKLENILVYFDEATGEPHIKLTDFGLARVVDPEEPMLTTRCGSEEYAAPEIVQSLGYDGRLTDTWSIGIIIYALLVGYLPFSYDLNKGEKISHLFHRIVLAQVKWPQNDNISLEAKEVVEQILIRNPEKRMRLDQVTLLPWFIQ</sequence>
<dbReference type="Gene3D" id="1.10.510.10">
    <property type="entry name" value="Transferase(Phosphotransferase) domain 1"/>
    <property type="match status" value="1"/>
</dbReference>
<evidence type="ECO:0000313" key="7">
    <source>
        <dbReference type="Proteomes" id="UP000054107"/>
    </source>
</evidence>
<dbReference type="AlphaFoldDB" id="A0A0B7MQI8"/>
<feature type="domain" description="Protein kinase" evidence="5">
    <location>
        <begin position="285"/>
        <end position="561"/>
    </location>
</feature>
<dbReference type="InterPro" id="IPR000719">
    <property type="entry name" value="Prot_kinase_dom"/>
</dbReference>
<keyword evidence="1 3" id="KW-0547">Nucleotide-binding</keyword>